<evidence type="ECO:0000256" key="4">
    <source>
        <dbReference type="ARBA" id="ARBA00023002"/>
    </source>
</evidence>
<evidence type="ECO:0000313" key="10">
    <source>
        <dbReference type="Proteomes" id="UP000186806"/>
    </source>
</evidence>
<dbReference type="PANTHER" id="PTHR31873">
    <property type="entry name" value="L-ASPARTATE DEHYDROGENASE-RELATED"/>
    <property type="match status" value="1"/>
</dbReference>
<dbReference type="EMBL" id="MSDQ01000001">
    <property type="protein sequence ID" value="OLO13215.1"/>
    <property type="molecule type" value="Genomic_DNA"/>
</dbReference>
<evidence type="ECO:0000256" key="2">
    <source>
        <dbReference type="ARBA" id="ARBA00022642"/>
    </source>
</evidence>
<dbReference type="AlphaFoldDB" id="A0A1Q8THT7"/>
<feature type="binding site" evidence="6">
    <location>
        <position position="188"/>
    </location>
    <ligand>
        <name>NAD(+)</name>
        <dbReference type="ChEBI" id="CHEBI:57540"/>
    </ligand>
</feature>
<feature type="active site" evidence="6">
    <location>
        <position position="218"/>
    </location>
</feature>
<dbReference type="GO" id="GO:0051287">
    <property type="term" value="F:NAD binding"/>
    <property type="evidence" value="ECO:0007669"/>
    <property type="project" value="UniProtKB-UniRule"/>
</dbReference>
<dbReference type="InterPro" id="IPR005106">
    <property type="entry name" value="Asp/hSer_DH_NAD-bd"/>
</dbReference>
<dbReference type="Pfam" id="PF01958">
    <property type="entry name" value="Asp_DH_C"/>
    <property type="match status" value="1"/>
</dbReference>
<dbReference type="HAMAP" id="MF_01265">
    <property type="entry name" value="NadX"/>
    <property type="match status" value="1"/>
</dbReference>
<dbReference type="GO" id="GO:0033735">
    <property type="term" value="F:aspartate dehydrogenase [NAD(P)+] activity"/>
    <property type="evidence" value="ECO:0007669"/>
    <property type="project" value="UniProtKB-EC"/>
</dbReference>
<dbReference type="PIRSF" id="PIRSF005227">
    <property type="entry name" value="Asp_dh_NAD_syn"/>
    <property type="match status" value="1"/>
</dbReference>
<dbReference type="Gene3D" id="3.30.360.10">
    <property type="entry name" value="Dihydrodipicolinate Reductase, domain 2"/>
    <property type="match status" value="1"/>
</dbReference>
<dbReference type="InterPro" id="IPR011182">
    <property type="entry name" value="L-Asp_DH"/>
</dbReference>
<keyword evidence="5 6" id="KW-0520">NAD</keyword>
<comment type="similarity">
    <text evidence="1 6">Belongs to the L-aspartate dehydrogenase family.</text>
</comment>
<dbReference type="SUPFAM" id="SSF55347">
    <property type="entry name" value="Glyceraldehyde-3-phosphate dehydrogenase-like, C-terminal domain"/>
    <property type="match status" value="1"/>
</dbReference>
<evidence type="ECO:0000256" key="1">
    <source>
        <dbReference type="ARBA" id="ARBA00008331"/>
    </source>
</evidence>
<feature type="domain" description="Aspartate/homoserine dehydrogenase NAD-binding" evidence="8">
    <location>
        <begin position="10"/>
        <end position="118"/>
    </location>
</feature>
<dbReference type="Pfam" id="PF03447">
    <property type="entry name" value="NAD_binding_3"/>
    <property type="match status" value="1"/>
</dbReference>
<reference evidence="9 10" key="1">
    <citation type="submission" date="2016-12" db="EMBL/GenBank/DDBJ databases">
        <title>Draft genome sequences of strains Salinicola socius SMB35, Salinicola sp. MH3R3-1 and Chromohalobacter sp. SMB17 from the Verkhnekamsk potash mining region of Russia.</title>
        <authorList>
            <person name="Mavrodi D.V."/>
            <person name="Olsson B.E."/>
            <person name="Korsakova E.S."/>
            <person name="Pyankova A."/>
            <person name="Mavrodi O.V."/>
            <person name="Plotnikova E.G."/>
        </authorList>
    </citation>
    <scope>NUCLEOTIDE SEQUENCE [LARGE SCALE GENOMIC DNA]</scope>
    <source>
        <strain evidence="9 10">SMB17</strain>
    </source>
</reference>
<keyword evidence="10" id="KW-1185">Reference proteome</keyword>
<keyword evidence="4 6" id="KW-0560">Oxidoreductase</keyword>
<feature type="domain" description="Aspartate dehydrogenase" evidence="7">
    <location>
        <begin position="166"/>
        <end position="253"/>
    </location>
</feature>
<dbReference type="SUPFAM" id="SSF51735">
    <property type="entry name" value="NAD(P)-binding Rossmann-fold domains"/>
    <property type="match status" value="1"/>
</dbReference>
<sequence length="265" mass="27351">MTAKTVMMIGYGAMGRAVHELLPSGLALGWVVVPESSVAETVARLGQGVEVMTSVDACREGPDLVVECAGQAGLAEHGGAVLARGWSLAVVSVGALADDALYGRLQAAARRSGGKLHVLAGAVAGMDGLAAAREGGLESVTYEARKAPASWRGSHAEELVDLDAVTQPTVFFEGSAGDAARRFPANANVAATVALAGLGMENTTVRLTVDPDTTRNTHRIHARGHFGEFEIELSGYPLASNPKTSTLAALSVVRACRQVLEPVVV</sequence>
<evidence type="ECO:0000256" key="6">
    <source>
        <dbReference type="HAMAP-Rule" id="MF_01265"/>
    </source>
</evidence>
<dbReference type="Proteomes" id="UP000186806">
    <property type="component" value="Unassembled WGS sequence"/>
</dbReference>
<evidence type="ECO:0000256" key="5">
    <source>
        <dbReference type="ARBA" id="ARBA00023027"/>
    </source>
</evidence>
<dbReference type="GO" id="GO:0050661">
    <property type="term" value="F:NADP binding"/>
    <property type="evidence" value="ECO:0007669"/>
    <property type="project" value="UniProtKB-UniRule"/>
</dbReference>
<protein>
    <recommendedName>
        <fullName evidence="6">L-aspartate dehydrogenase</fullName>
        <ecNumber evidence="6">1.4.1.21</ecNumber>
    </recommendedName>
</protein>
<dbReference type="GO" id="GO:0016639">
    <property type="term" value="F:oxidoreductase activity, acting on the CH-NH2 group of donors, NAD or NADP as acceptor"/>
    <property type="evidence" value="ECO:0007669"/>
    <property type="project" value="UniProtKB-UniRule"/>
</dbReference>
<evidence type="ECO:0000256" key="3">
    <source>
        <dbReference type="ARBA" id="ARBA00022857"/>
    </source>
</evidence>
<keyword evidence="3 6" id="KW-0521">NADP</keyword>
<dbReference type="NCBIfam" id="NF009827">
    <property type="entry name" value="PRK13303.1-2"/>
    <property type="match status" value="1"/>
</dbReference>
<evidence type="ECO:0000259" key="7">
    <source>
        <dbReference type="Pfam" id="PF01958"/>
    </source>
</evidence>
<comment type="catalytic activity">
    <reaction evidence="6">
        <text>L-aspartate + NADP(+) + H2O = oxaloacetate + NH4(+) + NADPH + H(+)</text>
        <dbReference type="Rhea" id="RHEA:11784"/>
        <dbReference type="ChEBI" id="CHEBI:15377"/>
        <dbReference type="ChEBI" id="CHEBI:15378"/>
        <dbReference type="ChEBI" id="CHEBI:16452"/>
        <dbReference type="ChEBI" id="CHEBI:28938"/>
        <dbReference type="ChEBI" id="CHEBI:29991"/>
        <dbReference type="ChEBI" id="CHEBI:57783"/>
        <dbReference type="ChEBI" id="CHEBI:58349"/>
        <dbReference type="EC" id="1.4.1.21"/>
    </reaction>
</comment>
<feature type="binding site" evidence="6">
    <location>
        <position position="122"/>
    </location>
    <ligand>
        <name>NAD(+)</name>
        <dbReference type="ChEBI" id="CHEBI:57540"/>
    </ligand>
</feature>
<accession>A0A1Q8THT7</accession>
<dbReference type="GO" id="GO:0009435">
    <property type="term" value="P:NAD+ biosynthetic process"/>
    <property type="evidence" value="ECO:0007669"/>
    <property type="project" value="UniProtKB-UniRule"/>
</dbReference>
<gene>
    <name evidence="6" type="primary">nadX</name>
    <name evidence="9" type="ORF">BTW10_00070</name>
</gene>
<organism evidence="9 10">
    <name type="scientific">Chromohalobacter japonicus</name>
    <dbReference type="NCBI Taxonomy" id="223900"/>
    <lineage>
        <taxon>Bacteria</taxon>
        <taxon>Pseudomonadati</taxon>
        <taxon>Pseudomonadota</taxon>
        <taxon>Gammaproteobacteria</taxon>
        <taxon>Oceanospirillales</taxon>
        <taxon>Halomonadaceae</taxon>
        <taxon>Chromohalobacter</taxon>
    </lineage>
</organism>
<dbReference type="RefSeq" id="WP_075367633.1">
    <property type="nucleotide sequence ID" value="NZ_MSDQ01000001.1"/>
</dbReference>
<dbReference type="UniPathway" id="UPA00253">
    <property type="reaction ID" value="UER00456"/>
</dbReference>
<comment type="catalytic activity">
    <reaction evidence="6">
        <text>L-aspartate + NAD(+) + H2O = oxaloacetate + NH4(+) + NADH + H(+)</text>
        <dbReference type="Rhea" id="RHEA:11788"/>
        <dbReference type="ChEBI" id="CHEBI:15377"/>
        <dbReference type="ChEBI" id="CHEBI:15378"/>
        <dbReference type="ChEBI" id="CHEBI:16452"/>
        <dbReference type="ChEBI" id="CHEBI:28938"/>
        <dbReference type="ChEBI" id="CHEBI:29991"/>
        <dbReference type="ChEBI" id="CHEBI:57540"/>
        <dbReference type="ChEBI" id="CHEBI:57945"/>
        <dbReference type="EC" id="1.4.1.21"/>
    </reaction>
</comment>
<dbReference type="InterPro" id="IPR020626">
    <property type="entry name" value="Asp_DH_prok"/>
</dbReference>
<dbReference type="NCBIfam" id="NF009828">
    <property type="entry name" value="PRK13303.1-3"/>
    <property type="match status" value="1"/>
</dbReference>
<comment type="function">
    <text evidence="6">Specifically catalyzes the NAD or NADP-dependent dehydrogenation of L-aspartate to iminoaspartate.</text>
</comment>
<proteinExistence type="inferred from homology"/>
<dbReference type="PANTHER" id="PTHR31873:SF6">
    <property type="entry name" value="ASPARTATE DEHYDROGENASE DOMAIN-CONTAINING PROTEIN"/>
    <property type="match status" value="1"/>
</dbReference>
<dbReference type="Gene3D" id="3.40.50.720">
    <property type="entry name" value="NAD(P)-binding Rossmann-like Domain"/>
    <property type="match status" value="1"/>
</dbReference>
<comment type="miscellaneous">
    <text evidence="6">The iminoaspartate product is unstable in aqueous solution and can decompose to oxaloacetate and ammonia.</text>
</comment>
<dbReference type="InterPro" id="IPR036291">
    <property type="entry name" value="NAD(P)-bd_dom_sf"/>
</dbReference>
<keyword evidence="2 6" id="KW-0662">Pyridine nucleotide biosynthesis</keyword>
<comment type="caution">
    <text evidence="9">The sequence shown here is derived from an EMBL/GenBank/DDBJ whole genome shotgun (WGS) entry which is preliminary data.</text>
</comment>
<dbReference type="InterPro" id="IPR002811">
    <property type="entry name" value="Asp_DH"/>
</dbReference>
<evidence type="ECO:0000259" key="8">
    <source>
        <dbReference type="Pfam" id="PF03447"/>
    </source>
</evidence>
<dbReference type="EC" id="1.4.1.21" evidence="6"/>
<comment type="pathway">
    <text evidence="6">Cofactor biosynthesis; NAD(+) biosynthesis; iminoaspartate from L-aspartate (dehydrogenase route): step 1/1.</text>
</comment>
<name>A0A1Q8THT7_9GAMM</name>
<evidence type="ECO:0000313" key="9">
    <source>
        <dbReference type="EMBL" id="OLO13215.1"/>
    </source>
</evidence>